<keyword evidence="4" id="KW-1185">Reference proteome</keyword>
<evidence type="ECO:0000313" key="4">
    <source>
        <dbReference type="Proteomes" id="UP000730618"/>
    </source>
</evidence>
<proteinExistence type="predicted"/>
<dbReference type="Pfam" id="PF00884">
    <property type="entry name" value="Sulfatase"/>
    <property type="match status" value="1"/>
</dbReference>
<accession>A0ABM8VG96</accession>
<name>A0ABM8VG96_9BACL</name>
<dbReference type="PANTHER" id="PTHR46615">
    <property type="entry name" value="ARYLSULFATASE K"/>
    <property type="match status" value="1"/>
</dbReference>
<dbReference type="CDD" id="cd16037">
    <property type="entry name" value="sulfatase_like"/>
    <property type="match status" value="1"/>
</dbReference>
<feature type="region of interest" description="Disordered" evidence="1">
    <location>
        <begin position="483"/>
        <end position="503"/>
    </location>
</feature>
<dbReference type="RefSeq" id="WP_218098678.1">
    <property type="nucleotide sequence ID" value="NZ_CAJVCE010000005.1"/>
</dbReference>
<evidence type="ECO:0000313" key="3">
    <source>
        <dbReference type="EMBL" id="CAG7637427.1"/>
    </source>
</evidence>
<feature type="domain" description="Sulfatase N-terminal" evidence="2">
    <location>
        <begin position="4"/>
        <end position="345"/>
    </location>
</feature>
<protein>
    <submittedName>
        <fullName evidence="3">Choline-sulfatase</fullName>
        <ecNumber evidence="3">3.1.6.6</ecNumber>
    </submittedName>
</protein>
<gene>
    <name evidence="3" type="primary">betC_6</name>
    <name evidence="3" type="ORF">PAECIP111802_02357</name>
</gene>
<keyword evidence="3" id="KW-0378">Hydrolase</keyword>
<dbReference type="InterPro" id="IPR000917">
    <property type="entry name" value="Sulfatase_N"/>
</dbReference>
<dbReference type="EC" id="3.1.6.6" evidence="3"/>
<organism evidence="3 4">
    <name type="scientific">Paenibacillus allorhizosphaerae</name>
    <dbReference type="NCBI Taxonomy" id="2849866"/>
    <lineage>
        <taxon>Bacteria</taxon>
        <taxon>Bacillati</taxon>
        <taxon>Bacillota</taxon>
        <taxon>Bacilli</taxon>
        <taxon>Bacillales</taxon>
        <taxon>Paenibacillaceae</taxon>
        <taxon>Paenibacillus</taxon>
    </lineage>
</organism>
<dbReference type="Proteomes" id="UP000730618">
    <property type="component" value="Unassembled WGS sequence"/>
</dbReference>
<dbReference type="EMBL" id="CAJVCE010000005">
    <property type="protein sequence ID" value="CAG7637427.1"/>
    <property type="molecule type" value="Genomic_DNA"/>
</dbReference>
<reference evidence="3 4" key="1">
    <citation type="submission" date="2021-06" db="EMBL/GenBank/DDBJ databases">
        <authorList>
            <person name="Criscuolo A."/>
        </authorList>
    </citation>
    <scope>NUCLEOTIDE SEQUENCE [LARGE SCALE GENOMIC DNA]</scope>
    <source>
        <strain evidence="4">CIP 111802</strain>
    </source>
</reference>
<sequence>MSKPNIVFIVADQHRGDYMGCAGNRVVRTPNLDRLAEGGVRFTNAYCNSPLCVPSRMSMLTGRYPHQTGVFANSDHLASDIPTFVHGLGLGGYETVLCGRMHFVGPDQRHGYEHRLVGDITPTYLGGPSTAYGDLKGTSGQGLRSIETAGPGNSPVLEYDEQVTQAYEQYVSGRSREAARPLFITVGLYGPHHPFISPPEQYEQAVRAMEAADAPIPPDSLPRHPWLDHWFRRLKAEQITPGQLFEARANYIGLVNRLDQLVGRIVEASAALPGDTWIVYVSDHGEMAGDKGMFWKRSFYEGALRVPMIWHPLRHSGSDGIVRGAAVDTPVSLVDLAPTFLGATQSPAPSTLTGNDLSPLLFGTDQAGTVWEQEPPVFGELLTPQDSAIRMVRQGAYKLVYYHNYPPVQLFDLQSDPHETTNLAELEEYRELVQRLIGLALQGWDPDSLISSSLQRHADQAFLAQWGKQVGLERHEVWNPEAVPGADATGAAQREIAGTKEGA</sequence>
<dbReference type="GO" id="GO:0047753">
    <property type="term" value="F:choline-sulfatase activity"/>
    <property type="evidence" value="ECO:0007669"/>
    <property type="project" value="UniProtKB-EC"/>
</dbReference>
<evidence type="ECO:0000259" key="2">
    <source>
        <dbReference type="Pfam" id="PF00884"/>
    </source>
</evidence>
<evidence type="ECO:0000256" key="1">
    <source>
        <dbReference type="SAM" id="MobiDB-lite"/>
    </source>
</evidence>
<comment type="caution">
    <text evidence="3">The sequence shown here is derived from an EMBL/GenBank/DDBJ whole genome shotgun (WGS) entry which is preliminary data.</text>
</comment>
<dbReference type="InterPro" id="IPR051849">
    <property type="entry name" value="GAG-degrading_sulfatase"/>
</dbReference>
<dbReference type="PANTHER" id="PTHR46615:SF1">
    <property type="entry name" value="ARYLSULFATASE K"/>
    <property type="match status" value="1"/>
</dbReference>